<dbReference type="InterPro" id="IPR008602">
    <property type="entry name" value="Duffy-antigen-binding"/>
</dbReference>
<dbReference type="EMBL" id="KE124658">
    <property type="protein sequence ID" value="EWC75193.1"/>
    <property type="molecule type" value="Genomic_DNA"/>
</dbReference>
<feature type="compositionally biased region" description="Acidic residues" evidence="1">
    <location>
        <begin position="775"/>
        <end position="799"/>
    </location>
</feature>
<dbReference type="InterPro" id="IPR054595">
    <property type="entry name" value="DBL_C"/>
</dbReference>
<feature type="domain" description="Duffy-binding-like" evidence="2">
    <location>
        <begin position="588"/>
        <end position="754"/>
    </location>
</feature>
<evidence type="ECO:0000313" key="7">
    <source>
        <dbReference type="EMBL" id="EWC75193.1"/>
    </source>
</evidence>
<dbReference type="Pfam" id="PF21807">
    <property type="entry name" value="PfEMP1_CIDRalpha1_dom"/>
    <property type="match status" value="1"/>
</dbReference>
<protein>
    <recommendedName>
        <fullName evidence="9">Duffy-binding-like domain-containing protein</fullName>
    </recommendedName>
</protein>
<evidence type="ECO:0008006" key="9">
    <source>
        <dbReference type="Google" id="ProtNLM"/>
    </source>
</evidence>
<feature type="domain" description="Plasmodium falciparum erythrocyte membrane protein-1 N-terminal segment" evidence="4">
    <location>
        <begin position="17"/>
        <end position="50"/>
    </location>
</feature>
<dbReference type="GO" id="GO:0046789">
    <property type="term" value="F:host cell surface receptor binding"/>
    <property type="evidence" value="ECO:0007669"/>
    <property type="project" value="InterPro"/>
</dbReference>
<dbReference type="Pfam" id="PF15447">
    <property type="entry name" value="NTS"/>
    <property type="match status" value="1"/>
</dbReference>
<dbReference type="InterPro" id="IPR042202">
    <property type="entry name" value="Duffy-ag-bd_sf"/>
</dbReference>
<dbReference type="FunFam" id="1.20.58.830:FF:000004">
    <property type="entry name" value="Erythrocyte membrane protein 1, PfEMP1"/>
    <property type="match status" value="1"/>
</dbReference>
<evidence type="ECO:0000259" key="4">
    <source>
        <dbReference type="Pfam" id="PF15447"/>
    </source>
</evidence>
<dbReference type="GO" id="GO:0016020">
    <property type="term" value="C:membrane"/>
    <property type="evidence" value="ECO:0007669"/>
    <property type="project" value="InterPro"/>
</dbReference>
<dbReference type="Pfam" id="PF05424">
    <property type="entry name" value="Duffy_binding"/>
    <property type="match status" value="2"/>
</dbReference>
<feature type="region of interest" description="Disordered" evidence="1">
    <location>
        <begin position="756"/>
        <end position="805"/>
    </location>
</feature>
<evidence type="ECO:0000259" key="3">
    <source>
        <dbReference type="Pfam" id="PF05424"/>
    </source>
</evidence>
<dbReference type="SUPFAM" id="SSF140924">
    <property type="entry name" value="Duffy binding domain-like"/>
    <property type="match status" value="3"/>
</dbReference>
<dbReference type="Gene3D" id="1.20.58.830">
    <property type="match status" value="3"/>
</dbReference>
<feature type="domain" description="Duffy-antigen binding" evidence="3">
    <location>
        <begin position="849"/>
        <end position="1012"/>
    </location>
</feature>
<evidence type="ECO:0000256" key="1">
    <source>
        <dbReference type="SAM" id="MobiDB-lite"/>
    </source>
</evidence>
<organism evidence="7 8">
    <name type="scientific">Plasmodium falciparum UGT5.1</name>
    <dbReference type="NCBI Taxonomy" id="1237627"/>
    <lineage>
        <taxon>Eukaryota</taxon>
        <taxon>Sar</taxon>
        <taxon>Alveolata</taxon>
        <taxon>Apicomplexa</taxon>
        <taxon>Aconoidasida</taxon>
        <taxon>Haemosporida</taxon>
        <taxon>Plasmodiidae</taxon>
        <taxon>Plasmodium</taxon>
        <taxon>Plasmodium (Laverania)</taxon>
    </lineage>
</organism>
<dbReference type="Pfam" id="PF03011">
    <property type="entry name" value="PFEMP"/>
    <property type="match status" value="1"/>
</dbReference>
<evidence type="ECO:0000313" key="8">
    <source>
        <dbReference type="Proteomes" id="UP000030697"/>
    </source>
</evidence>
<accession>W7JJU3</accession>
<sequence length="1194" mass="138646">MAPQKPTESQYKNVNNVKELFDLIGKYIQQKVHSEALDHSKSELHGFLSKVEFTNHERTNVLNACDINDKFETNVTSGHSNPCEGRSKDRFSDTQGAECDRKKIKDSESDSVGACAPHRRLSLCDQNLEQIQTDQIKSTHNLYIDVLLAAKHEGQMIATKLKEYDATNYDSRICTELARSFADIGDIIRGRDLYLGNKKKNQQAREKEKLEIKLKSFFKNIYDDLIKDQRKKVAAIKHYFDPKGNYYQLREDWWDLNRHDVWKAITCDAPDNAKYFRNACSNDTTETDKKCRCVNRGDVPTYFDYVPQYLRWFEEWSEDFCRIKRRKLQNLEKECRGVNESGNKRYCSRNGYDCEKTVRARGELCMGNRCINCFYACPRYEKWIDNQKQEFLKQKKKYAKEISNSGRQKRSTNNYKGYDRKFYDELQNEYGGVNKFLDLLNKEKTCKDITDEKEGKIDFKEDHDNYNNSDKEKGTFYRSDYCEPCPLCGVKCQGGTCTPHPEDQECPSIYKIYNPDPSDPSTDITILSSGEGHDDINKKLDAFCKNSNDNSSLYEEWKCYYKDAQNEACIKEKPLDGKVKKQKSYNNFFYYWVAHMLKDSIHWRTEKIKKCLENGTKTRCKNNEKCKTDCDCFKRWVKQKETEWDKIKQHFNTQEGFDKGEHEGYGFTHDVVLEGVLKEEFLKGDSEDGSTQDTQNSLDAEELKHLKEINKMLDEEEAAAAIAGVVTGKKKTIMDKLIDYEEGIATKCKDCQETQQESAARSQTAADPTAVPVESDSEEEDEGDEDGDEVGGEEEQPVEEEPKKDEICENGIVNCNKHEAYSTSTCKPKVKLIGLEAHFYKGGVDYPNVYISPRVQQLCLQPLQDLKNNTQKDVLINALKICAYNEAKGLYEYYKKNKAILGINDSQLSEKEIEKYILKAMERSYADYGSIVKGDILCDYKDKKNIDPKIINFVKHHNTSTTKTSVSKSDDEDSKRQKLWESIRTNIWKAMLCGYKDAGGSFDNHDVQCKLPDTEKTNQLFRWFIEWGKNFCIRREQELKQLKEICEKGICNGTDETKKKECKMLCESYKQFLSNSKTQYENQKKEYEDLKYTIPEFMKKDALTFLNEKCNSKCLCFETKDKTDVHKLFKYPSDDVKDECECKKAKAPEAQVHDLDKCPNEHKNNNICNKYNTNRICGKKKIQILLNTGMEEIC</sequence>
<dbReference type="Proteomes" id="UP000030697">
    <property type="component" value="Unassembled WGS sequence"/>
</dbReference>
<feature type="domain" description="Duffy-binding-like" evidence="6">
    <location>
        <begin position="315"/>
        <end position="469"/>
    </location>
</feature>
<dbReference type="InterPro" id="IPR004258">
    <property type="entry name" value="DBL"/>
</dbReference>
<proteinExistence type="predicted"/>
<dbReference type="InterPro" id="IPR029210">
    <property type="entry name" value="PfEMP1_NTS"/>
</dbReference>
<feature type="domain" description="Duffy-antigen binding" evidence="3">
    <location>
        <begin position="113"/>
        <end position="311"/>
    </location>
</feature>
<evidence type="ECO:0000259" key="5">
    <source>
        <dbReference type="Pfam" id="PF21807"/>
    </source>
</evidence>
<reference evidence="7 8" key="1">
    <citation type="submission" date="2013-02" db="EMBL/GenBank/DDBJ databases">
        <title>The Genome Sequence of Plasmodium falciparum UGT5.1.</title>
        <authorList>
            <consortium name="The Broad Institute Genome Sequencing Platform"/>
            <consortium name="The Broad Institute Genome Sequencing Center for Infectious Disease"/>
            <person name="Neafsey D."/>
            <person name="Cheeseman I."/>
            <person name="Volkman S."/>
            <person name="Adams J."/>
            <person name="Walker B."/>
            <person name="Young S.K."/>
            <person name="Zeng Q."/>
            <person name="Gargeya S."/>
            <person name="Fitzgerald M."/>
            <person name="Haas B."/>
            <person name="Abouelleil A."/>
            <person name="Alvarado L."/>
            <person name="Arachchi H.M."/>
            <person name="Berlin A.M."/>
            <person name="Chapman S.B."/>
            <person name="Dewar J."/>
            <person name="Goldberg J."/>
            <person name="Griggs A."/>
            <person name="Gujja S."/>
            <person name="Hansen M."/>
            <person name="Howarth C."/>
            <person name="Imamovic A."/>
            <person name="Larimer J."/>
            <person name="McCowan C."/>
            <person name="Murphy C."/>
            <person name="Neiman D."/>
            <person name="Pearson M."/>
            <person name="Priest M."/>
            <person name="Roberts A."/>
            <person name="Saif S."/>
            <person name="Shea T."/>
            <person name="Sisk P."/>
            <person name="Sykes S."/>
            <person name="Wortman J."/>
            <person name="Nusbaum C."/>
            <person name="Birren B."/>
        </authorList>
    </citation>
    <scope>NUCLEOTIDE SEQUENCE [LARGE SCALE GENOMIC DNA]</scope>
    <source>
        <strain evidence="7 8">UGT5.1</strain>
    </source>
</reference>
<evidence type="ECO:0000259" key="2">
    <source>
        <dbReference type="Pfam" id="PF03011"/>
    </source>
</evidence>
<dbReference type="InterPro" id="IPR049158">
    <property type="entry name" value="PfEMP1_CIDRalpha1_dom"/>
</dbReference>
<name>W7JJU3_PLAFA</name>
<dbReference type="Gene3D" id="1.20.1310.20">
    <property type="entry name" value="Duffy-antigen binding domain"/>
    <property type="match status" value="2"/>
</dbReference>
<evidence type="ECO:0000259" key="6">
    <source>
        <dbReference type="Pfam" id="PF22672"/>
    </source>
</evidence>
<dbReference type="AlphaFoldDB" id="W7JJU3"/>
<dbReference type="Pfam" id="PF22672">
    <property type="entry name" value="DBL_C"/>
    <property type="match status" value="1"/>
</dbReference>
<feature type="compositionally biased region" description="Polar residues" evidence="1">
    <location>
        <begin position="756"/>
        <end position="766"/>
    </location>
</feature>
<gene>
    <name evidence="7" type="ORF">C923_04149</name>
</gene>
<feature type="domain" description="PfEMP1 CIDRalpha1" evidence="5">
    <location>
        <begin position="522"/>
        <end position="570"/>
    </location>
</feature>